<reference evidence="3" key="1">
    <citation type="submission" date="2023-01" db="EMBL/GenBank/DDBJ databases">
        <title>Colletotrichum chrysophilum M932 genome sequence.</title>
        <authorList>
            <person name="Baroncelli R."/>
        </authorList>
    </citation>
    <scope>NUCLEOTIDE SEQUENCE</scope>
    <source>
        <strain evidence="3">M932</strain>
    </source>
</reference>
<comment type="caution">
    <text evidence="3">The sequence shown here is derived from an EMBL/GenBank/DDBJ whole genome shotgun (WGS) entry which is preliminary data.</text>
</comment>
<feature type="transmembrane region" description="Helical" evidence="2">
    <location>
        <begin position="276"/>
        <end position="301"/>
    </location>
</feature>
<feature type="transmembrane region" description="Helical" evidence="2">
    <location>
        <begin position="106"/>
        <end position="125"/>
    </location>
</feature>
<keyword evidence="4" id="KW-1185">Reference proteome</keyword>
<dbReference type="AlphaFoldDB" id="A0AAD9AYH3"/>
<evidence type="ECO:0000256" key="1">
    <source>
        <dbReference type="SAM" id="MobiDB-lite"/>
    </source>
</evidence>
<evidence type="ECO:0000256" key="2">
    <source>
        <dbReference type="SAM" id="Phobius"/>
    </source>
</evidence>
<feature type="transmembrane region" description="Helical" evidence="2">
    <location>
        <begin position="145"/>
        <end position="166"/>
    </location>
</feature>
<feature type="region of interest" description="Disordered" evidence="1">
    <location>
        <begin position="176"/>
        <end position="198"/>
    </location>
</feature>
<feature type="compositionally biased region" description="Low complexity" evidence="1">
    <location>
        <begin position="178"/>
        <end position="192"/>
    </location>
</feature>
<keyword evidence="2" id="KW-0812">Transmembrane</keyword>
<proteinExistence type="predicted"/>
<feature type="transmembrane region" description="Helical" evidence="2">
    <location>
        <begin position="78"/>
        <end position="99"/>
    </location>
</feature>
<sequence>MTTMPVRSFIAKGSERRAVDKHSLPSLVLPLVLLGLGTAWILFVNSDPSVSAVFTKCFPLADGDGAGDGSDGETTTPFLATIPIVGPPVCCLVSFFRAALDSHRSAIIMGEILSYVGALLTVTTLESARACNQSSSLIRNPTPSWLLFNLAGGAVVWQLVIIPTFLSHERKRQRQSSEEQQALLGPQGQEQQQQHEHMHRHLDPVELPAISAGVVLGYFVPCMLFVLAPGTVSILAWLFFPAYSSVVRIAVRGLLRAANPPGAVAGSNLHPESSRAAILWLYLVPMLWSVVAHWLLLYNIAFVPDDRSHTTRAALGFIIADFTAIGLSVAYWMFAEAGWRLAVLSLAAGAVLGPGAGLCLAWVLREGIMASTEGRLFVVTDRRTRTICPTLRHPLNLNRRRMHALRVGKYILRVVLELDLLQPRQVFAPVPPLPILQLWVDVTCIYSEFLTLGISLLDRVCDATNEFLARGRHSTPVKANYVALHVEQGVSVGICRRIGGYVVDGTALEVKVREPQRAAFVRVVKVLEQVVDGVIRDESLIREGQGLAVDGRRLPGAQEQHSLICEVRHVAQPVVEHKVLVLAVVPAEEIMLGRE</sequence>
<keyword evidence="2" id="KW-1133">Transmembrane helix</keyword>
<feature type="transmembrane region" description="Helical" evidence="2">
    <location>
        <begin position="24"/>
        <end position="43"/>
    </location>
</feature>
<organism evidence="3 4">
    <name type="scientific">Colletotrichum chrysophilum</name>
    <dbReference type="NCBI Taxonomy" id="1836956"/>
    <lineage>
        <taxon>Eukaryota</taxon>
        <taxon>Fungi</taxon>
        <taxon>Dikarya</taxon>
        <taxon>Ascomycota</taxon>
        <taxon>Pezizomycotina</taxon>
        <taxon>Sordariomycetes</taxon>
        <taxon>Hypocreomycetidae</taxon>
        <taxon>Glomerellales</taxon>
        <taxon>Glomerellaceae</taxon>
        <taxon>Colletotrichum</taxon>
        <taxon>Colletotrichum gloeosporioides species complex</taxon>
    </lineage>
</organism>
<name>A0AAD9AYH3_9PEZI</name>
<feature type="transmembrane region" description="Helical" evidence="2">
    <location>
        <begin position="234"/>
        <end position="255"/>
    </location>
</feature>
<dbReference type="EMBL" id="JAQOWY010000015">
    <property type="protein sequence ID" value="KAK1855892.1"/>
    <property type="molecule type" value="Genomic_DNA"/>
</dbReference>
<evidence type="ECO:0000313" key="4">
    <source>
        <dbReference type="Proteomes" id="UP001243330"/>
    </source>
</evidence>
<feature type="transmembrane region" description="Helical" evidence="2">
    <location>
        <begin position="341"/>
        <end position="364"/>
    </location>
</feature>
<keyword evidence="2" id="KW-0472">Membrane</keyword>
<feature type="transmembrane region" description="Helical" evidence="2">
    <location>
        <begin position="313"/>
        <end position="334"/>
    </location>
</feature>
<evidence type="ECO:0000313" key="3">
    <source>
        <dbReference type="EMBL" id="KAK1855892.1"/>
    </source>
</evidence>
<feature type="transmembrane region" description="Helical" evidence="2">
    <location>
        <begin position="207"/>
        <end position="228"/>
    </location>
</feature>
<gene>
    <name evidence="3" type="ORF">CCHR01_01441</name>
</gene>
<accession>A0AAD9AYH3</accession>
<dbReference type="Proteomes" id="UP001243330">
    <property type="component" value="Unassembled WGS sequence"/>
</dbReference>
<protein>
    <submittedName>
        <fullName evidence="3">Uncharacterized protein</fullName>
    </submittedName>
</protein>